<protein>
    <recommendedName>
        <fullName evidence="5">6-methylsalicylate decarboxylase</fullName>
        <ecNumber evidence="5">4.1.1.52</ecNumber>
    </recommendedName>
</protein>
<keyword evidence="1" id="KW-0479">Metal-binding</keyword>
<dbReference type="SUPFAM" id="SSF51556">
    <property type="entry name" value="Metallo-dependent hydrolases"/>
    <property type="match status" value="1"/>
</dbReference>
<feature type="region of interest" description="Disordered" evidence="6">
    <location>
        <begin position="320"/>
        <end position="339"/>
    </location>
</feature>
<organism evidence="8 9">
    <name type="scientific">Jatrophihabitans cynanchi</name>
    <dbReference type="NCBI Taxonomy" id="2944128"/>
    <lineage>
        <taxon>Bacteria</taxon>
        <taxon>Bacillati</taxon>
        <taxon>Actinomycetota</taxon>
        <taxon>Actinomycetes</taxon>
        <taxon>Jatrophihabitantales</taxon>
        <taxon>Jatrophihabitantaceae</taxon>
        <taxon>Jatrophihabitans</taxon>
    </lineage>
</organism>
<evidence type="ECO:0000256" key="1">
    <source>
        <dbReference type="ARBA" id="ARBA00022723"/>
    </source>
</evidence>
<evidence type="ECO:0000256" key="2">
    <source>
        <dbReference type="ARBA" id="ARBA00022833"/>
    </source>
</evidence>
<evidence type="ECO:0000256" key="5">
    <source>
        <dbReference type="ARBA" id="ARBA00038889"/>
    </source>
</evidence>
<sequence length="339" mass="36081">MSAWPFGVDVHHHLMVPSYPAAAREQGAGDPEWAAAHYILTSQALDSPVVTLAGRSALMLEAGIGTALLSVPAVYFPTRSIAVAAACESNRELLTAASTEPERFRVMASLPVPFADACLAELDKLAGHDLVAAVIMPPGSSSWRLDDPSFRRVWAALAEARLPVLLHPSQEPWRPPLDRWRLGPGIGVPVETSIAALELILSGTLDEVPQLELIVPQLGGVLPYLTQRLVDRGHGDAEHDVAHYLRHRLFYDNNSYHAPALRCAVETVGAGRILLGSDYPFRGTLTDCIADITESNLDPGDKHAILCSTAGTLFSCAGGSQSSAGALSSNASSSRTSEV</sequence>
<dbReference type="InterPro" id="IPR032466">
    <property type="entry name" value="Metal_Hydrolase"/>
</dbReference>
<dbReference type="Pfam" id="PF04909">
    <property type="entry name" value="Amidohydro_2"/>
    <property type="match status" value="1"/>
</dbReference>
<evidence type="ECO:0000313" key="9">
    <source>
        <dbReference type="Proteomes" id="UP001164693"/>
    </source>
</evidence>
<keyword evidence="3" id="KW-0456">Lyase</keyword>
<name>A0ABY7K0T6_9ACTN</name>
<evidence type="ECO:0000256" key="6">
    <source>
        <dbReference type="SAM" id="MobiDB-lite"/>
    </source>
</evidence>
<evidence type="ECO:0000256" key="3">
    <source>
        <dbReference type="ARBA" id="ARBA00023239"/>
    </source>
</evidence>
<dbReference type="PANTHER" id="PTHR21240">
    <property type="entry name" value="2-AMINO-3-CARBOXYLMUCONATE-6-SEMIALDEHYDE DECARBOXYLASE"/>
    <property type="match status" value="1"/>
</dbReference>
<reference evidence="8" key="1">
    <citation type="submission" date="2022-05" db="EMBL/GenBank/DDBJ databases">
        <title>Jatrophihabitans sp. SB3-54 whole genome sequence.</title>
        <authorList>
            <person name="Suh M.K."/>
            <person name="Eom M.K."/>
            <person name="Kim J.S."/>
            <person name="Kim H.S."/>
            <person name="Do H.E."/>
            <person name="Shin Y.K."/>
            <person name="Lee J.-S."/>
        </authorList>
    </citation>
    <scope>NUCLEOTIDE SEQUENCE</scope>
    <source>
        <strain evidence="8">SB3-54</strain>
    </source>
</reference>
<dbReference type="EMBL" id="CP097463">
    <property type="protein sequence ID" value="WAX58463.1"/>
    <property type="molecule type" value="Genomic_DNA"/>
</dbReference>
<evidence type="ECO:0000259" key="7">
    <source>
        <dbReference type="Pfam" id="PF04909"/>
    </source>
</evidence>
<proteinExistence type="predicted"/>
<dbReference type="PANTHER" id="PTHR21240:SF29">
    <property type="entry name" value="AMIDOHYDROLASE-RELATED DOMAIN-CONTAINING PROTEIN"/>
    <property type="match status" value="1"/>
</dbReference>
<accession>A0ABY7K0T6</accession>
<keyword evidence="2" id="KW-0862">Zinc</keyword>
<evidence type="ECO:0000313" key="8">
    <source>
        <dbReference type="EMBL" id="WAX58463.1"/>
    </source>
</evidence>
<keyword evidence="9" id="KW-1185">Reference proteome</keyword>
<dbReference type="Gene3D" id="3.20.20.140">
    <property type="entry name" value="Metal-dependent hydrolases"/>
    <property type="match status" value="1"/>
</dbReference>
<dbReference type="EC" id="4.1.1.52" evidence="5"/>
<gene>
    <name evidence="8" type="ORF">M6B22_06785</name>
</gene>
<comment type="catalytic activity">
    <reaction evidence="4">
        <text>6-methylsalicylate + H(+) = 3-methylphenol + CO2</text>
        <dbReference type="Rhea" id="RHEA:23112"/>
        <dbReference type="ChEBI" id="CHEBI:15378"/>
        <dbReference type="ChEBI" id="CHEBI:16526"/>
        <dbReference type="ChEBI" id="CHEBI:17231"/>
        <dbReference type="ChEBI" id="CHEBI:36658"/>
        <dbReference type="EC" id="4.1.1.52"/>
    </reaction>
    <physiologicalReaction direction="left-to-right" evidence="4">
        <dbReference type="Rhea" id="RHEA:23113"/>
    </physiologicalReaction>
</comment>
<dbReference type="InterPro" id="IPR032465">
    <property type="entry name" value="ACMSD"/>
</dbReference>
<dbReference type="RefSeq" id="WP_269445004.1">
    <property type="nucleotide sequence ID" value="NZ_CP097463.1"/>
</dbReference>
<feature type="domain" description="Amidohydrolase-related" evidence="7">
    <location>
        <begin position="8"/>
        <end position="314"/>
    </location>
</feature>
<evidence type="ECO:0000256" key="4">
    <source>
        <dbReference type="ARBA" id="ARBA00036832"/>
    </source>
</evidence>
<dbReference type="Proteomes" id="UP001164693">
    <property type="component" value="Chromosome"/>
</dbReference>
<dbReference type="InterPro" id="IPR006680">
    <property type="entry name" value="Amidohydro-rel"/>
</dbReference>